<name>A0AC34R673_9BILA</name>
<sequence>MSSAEPTSESTPEPTSESTPEPIPDLNEEQLAELNIKTLFRTNRSAAINVFLEFFPNVSQDILGDRVAKSIFVTELSKGNQMIKFLNEIQKSPSAMKHVKDYLVDQIASGNSPIDVRQILRLVKEKKPEYINYVLLLTLIPGILSVVVCIGACALMYGCCFPWQMNKLIRDDSDRSE</sequence>
<dbReference type="Proteomes" id="UP000887576">
    <property type="component" value="Unplaced"/>
</dbReference>
<organism evidence="1 2">
    <name type="scientific">Panagrolaimus sp. JU765</name>
    <dbReference type="NCBI Taxonomy" id="591449"/>
    <lineage>
        <taxon>Eukaryota</taxon>
        <taxon>Metazoa</taxon>
        <taxon>Ecdysozoa</taxon>
        <taxon>Nematoda</taxon>
        <taxon>Chromadorea</taxon>
        <taxon>Rhabditida</taxon>
        <taxon>Tylenchina</taxon>
        <taxon>Panagrolaimomorpha</taxon>
        <taxon>Panagrolaimoidea</taxon>
        <taxon>Panagrolaimidae</taxon>
        <taxon>Panagrolaimus</taxon>
    </lineage>
</organism>
<accession>A0AC34R673</accession>
<evidence type="ECO:0000313" key="1">
    <source>
        <dbReference type="Proteomes" id="UP000887576"/>
    </source>
</evidence>
<evidence type="ECO:0000313" key="2">
    <source>
        <dbReference type="WBParaSite" id="JU765_v2.g3879.t1"/>
    </source>
</evidence>
<protein>
    <submittedName>
        <fullName evidence="2">Uncharacterized protein</fullName>
    </submittedName>
</protein>
<reference evidence="2" key="1">
    <citation type="submission" date="2022-11" db="UniProtKB">
        <authorList>
            <consortium name="WormBaseParasite"/>
        </authorList>
    </citation>
    <scope>IDENTIFICATION</scope>
</reference>
<proteinExistence type="predicted"/>
<dbReference type="WBParaSite" id="JU765_v2.g3879.t1">
    <property type="protein sequence ID" value="JU765_v2.g3879.t1"/>
    <property type="gene ID" value="JU765_v2.g3879"/>
</dbReference>